<dbReference type="SUPFAM" id="SSF54637">
    <property type="entry name" value="Thioesterase/thiol ester dehydrase-isomerase"/>
    <property type="match status" value="1"/>
</dbReference>
<protein>
    <submittedName>
        <fullName evidence="2">Uncharacterized protein</fullName>
    </submittedName>
</protein>
<keyword evidence="3" id="KW-1185">Reference proteome</keyword>
<name>A0AAD7BYL6_9AGAR</name>
<dbReference type="AlphaFoldDB" id="A0AAD7BYL6"/>
<comment type="caution">
    <text evidence="2">The sequence shown here is derived from an EMBL/GenBank/DDBJ whole genome shotgun (WGS) entry which is preliminary data.</text>
</comment>
<accession>A0AAD7BYL6</accession>
<evidence type="ECO:0000313" key="2">
    <source>
        <dbReference type="EMBL" id="KAJ7634412.1"/>
    </source>
</evidence>
<dbReference type="Proteomes" id="UP001221142">
    <property type="component" value="Unassembled WGS sequence"/>
</dbReference>
<dbReference type="Gene3D" id="3.10.129.10">
    <property type="entry name" value="Hotdog Thioesterase"/>
    <property type="match status" value="1"/>
</dbReference>
<sequence>RSLPRAIQSDVKNIRGNISEEEKQIWVNIFAFLTTSGKEPYCRDIGSRLEFSEANVWEKERKEPAAEAIWEIQVTEEMCNVYGKMHDGCAAYIVDLTTIAASVLLGRTKGFDGSGVSQNMNIHWHHPAPLCVNSD</sequence>
<proteinExistence type="predicted"/>
<dbReference type="EMBL" id="JARKIF010000026">
    <property type="protein sequence ID" value="KAJ7614323.1"/>
    <property type="molecule type" value="Genomic_DNA"/>
</dbReference>
<evidence type="ECO:0000313" key="1">
    <source>
        <dbReference type="EMBL" id="KAJ7614323.1"/>
    </source>
</evidence>
<dbReference type="InterPro" id="IPR029069">
    <property type="entry name" value="HotDog_dom_sf"/>
</dbReference>
<gene>
    <name evidence="1" type="ORF">FB45DRAFT_1109947</name>
    <name evidence="2" type="ORF">FB45DRAFT_1141352</name>
</gene>
<reference evidence="2" key="1">
    <citation type="submission" date="2023-03" db="EMBL/GenBank/DDBJ databases">
        <title>Massive genome expansion in bonnet fungi (Mycena s.s.) driven by repeated elements and novel gene families across ecological guilds.</title>
        <authorList>
            <consortium name="Lawrence Berkeley National Laboratory"/>
            <person name="Harder C.B."/>
            <person name="Miyauchi S."/>
            <person name="Viragh M."/>
            <person name="Kuo A."/>
            <person name="Thoen E."/>
            <person name="Andreopoulos B."/>
            <person name="Lu D."/>
            <person name="Skrede I."/>
            <person name="Drula E."/>
            <person name="Henrissat B."/>
            <person name="Morin E."/>
            <person name="Kohler A."/>
            <person name="Barry K."/>
            <person name="LaButti K."/>
            <person name="Morin E."/>
            <person name="Salamov A."/>
            <person name="Lipzen A."/>
            <person name="Mereny Z."/>
            <person name="Hegedus B."/>
            <person name="Baldrian P."/>
            <person name="Stursova M."/>
            <person name="Weitz H."/>
            <person name="Taylor A."/>
            <person name="Grigoriev I.V."/>
            <person name="Nagy L.G."/>
            <person name="Martin F."/>
            <person name="Kauserud H."/>
        </authorList>
    </citation>
    <scope>NUCLEOTIDE SEQUENCE</scope>
    <source>
        <strain evidence="2">9284</strain>
    </source>
</reference>
<evidence type="ECO:0000313" key="3">
    <source>
        <dbReference type="Proteomes" id="UP001221142"/>
    </source>
</evidence>
<dbReference type="EMBL" id="JARKIF010000007">
    <property type="protein sequence ID" value="KAJ7634412.1"/>
    <property type="molecule type" value="Genomic_DNA"/>
</dbReference>
<feature type="non-terminal residue" evidence="2">
    <location>
        <position position="1"/>
    </location>
</feature>
<organism evidence="2 3">
    <name type="scientific">Roridomyces roridus</name>
    <dbReference type="NCBI Taxonomy" id="1738132"/>
    <lineage>
        <taxon>Eukaryota</taxon>
        <taxon>Fungi</taxon>
        <taxon>Dikarya</taxon>
        <taxon>Basidiomycota</taxon>
        <taxon>Agaricomycotina</taxon>
        <taxon>Agaricomycetes</taxon>
        <taxon>Agaricomycetidae</taxon>
        <taxon>Agaricales</taxon>
        <taxon>Marasmiineae</taxon>
        <taxon>Mycenaceae</taxon>
        <taxon>Roridomyces</taxon>
    </lineage>
</organism>